<keyword evidence="5 8" id="KW-0479">Metal-binding</keyword>
<reference evidence="12" key="1">
    <citation type="journal article" date="2019" name="Int. J. Syst. Evol. Microbiol.">
        <title>The Global Catalogue of Microorganisms (GCM) 10K type strain sequencing project: providing services to taxonomists for standard genome sequencing and annotation.</title>
        <authorList>
            <consortium name="The Broad Institute Genomics Platform"/>
            <consortium name="The Broad Institute Genome Sequencing Center for Infectious Disease"/>
            <person name="Wu L."/>
            <person name="Ma J."/>
        </authorList>
    </citation>
    <scope>NUCLEOTIDE SEQUENCE [LARGE SCALE GENOMIC DNA]</scope>
    <source>
        <strain evidence="12">JCM 3366</strain>
    </source>
</reference>
<keyword evidence="6" id="KW-0249">Electron transport</keyword>
<dbReference type="PANTHER" id="PTHR35008:SF9">
    <property type="entry name" value="CYTOCHROME C DOMAIN-CONTAINING PROTEIN"/>
    <property type="match status" value="1"/>
</dbReference>
<dbReference type="Gene3D" id="1.10.760.10">
    <property type="entry name" value="Cytochrome c-like domain"/>
    <property type="match status" value="1"/>
</dbReference>
<dbReference type="Proteomes" id="UP001596107">
    <property type="component" value="Unassembled WGS sequence"/>
</dbReference>
<dbReference type="EMBL" id="JBHSNB010000001">
    <property type="protein sequence ID" value="MFC5584290.1"/>
    <property type="molecule type" value="Genomic_DNA"/>
</dbReference>
<name>A0ABW0T4L3_9HYPH</name>
<evidence type="ECO:0000256" key="2">
    <source>
        <dbReference type="ARBA" id="ARBA00022448"/>
    </source>
</evidence>
<evidence type="ECO:0000313" key="11">
    <source>
        <dbReference type="EMBL" id="MFC5584290.1"/>
    </source>
</evidence>
<dbReference type="InterPro" id="IPR036909">
    <property type="entry name" value="Cyt_c-like_dom_sf"/>
</dbReference>
<dbReference type="PROSITE" id="PS51007">
    <property type="entry name" value="CYTC"/>
    <property type="match status" value="1"/>
</dbReference>
<evidence type="ECO:0000256" key="9">
    <source>
        <dbReference type="SAM" id="SignalP"/>
    </source>
</evidence>
<dbReference type="PRINTS" id="PR00605">
    <property type="entry name" value="CYTCHROMECIC"/>
</dbReference>
<keyword evidence="9" id="KW-0732">Signal</keyword>
<sequence>MPVKGKALCIAASIFFVPPAHSEEAALFGDSEKITVTGGENVYKAICQGCHMSDGKGASGAGRYPSLADNKNLEHPEYAIFVIKSGQKAMPAMENLLSDQQIADVVTYIRTNFGNDYSGEVNVDQIAPPWP</sequence>
<feature type="chain" id="PRO_5046478469" evidence="9">
    <location>
        <begin position="23"/>
        <end position="131"/>
    </location>
</feature>
<proteinExistence type="predicted"/>
<keyword evidence="4" id="KW-0679">Respiratory chain</keyword>
<dbReference type="Pfam" id="PF13442">
    <property type="entry name" value="Cytochrome_CBB3"/>
    <property type="match status" value="1"/>
</dbReference>
<feature type="domain" description="Cytochrome c" evidence="10">
    <location>
        <begin position="34"/>
        <end position="113"/>
    </location>
</feature>
<dbReference type="SUPFAM" id="SSF46626">
    <property type="entry name" value="Cytochrome c"/>
    <property type="match status" value="1"/>
</dbReference>
<dbReference type="InterPro" id="IPR051459">
    <property type="entry name" value="Cytochrome_c-type_DH"/>
</dbReference>
<organism evidence="11 12">
    <name type="scientific">Nitratireductor kimnyeongensis</name>
    <dbReference type="NCBI Taxonomy" id="430679"/>
    <lineage>
        <taxon>Bacteria</taxon>
        <taxon>Pseudomonadati</taxon>
        <taxon>Pseudomonadota</taxon>
        <taxon>Alphaproteobacteria</taxon>
        <taxon>Hyphomicrobiales</taxon>
        <taxon>Phyllobacteriaceae</taxon>
        <taxon>Nitratireductor</taxon>
    </lineage>
</organism>
<evidence type="ECO:0000256" key="7">
    <source>
        <dbReference type="ARBA" id="ARBA00023004"/>
    </source>
</evidence>
<comment type="cofactor">
    <cofactor evidence="1">
        <name>heme c</name>
        <dbReference type="ChEBI" id="CHEBI:61717"/>
    </cofactor>
</comment>
<evidence type="ECO:0000256" key="8">
    <source>
        <dbReference type="PROSITE-ProRule" id="PRU00433"/>
    </source>
</evidence>
<dbReference type="InterPro" id="IPR009056">
    <property type="entry name" value="Cyt_c-like_dom"/>
</dbReference>
<evidence type="ECO:0000256" key="4">
    <source>
        <dbReference type="ARBA" id="ARBA00022660"/>
    </source>
</evidence>
<keyword evidence="3 8" id="KW-0349">Heme</keyword>
<evidence type="ECO:0000256" key="3">
    <source>
        <dbReference type="ARBA" id="ARBA00022617"/>
    </source>
</evidence>
<dbReference type="RefSeq" id="WP_223019902.1">
    <property type="nucleotide sequence ID" value="NZ_CP078143.1"/>
</dbReference>
<dbReference type="InterPro" id="IPR008168">
    <property type="entry name" value="Cyt_C_IC"/>
</dbReference>
<evidence type="ECO:0000256" key="1">
    <source>
        <dbReference type="ARBA" id="ARBA00001926"/>
    </source>
</evidence>
<accession>A0ABW0T4L3</accession>
<evidence type="ECO:0000256" key="5">
    <source>
        <dbReference type="ARBA" id="ARBA00022723"/>
    </source>
</evidence>
<protein>
    <submittedName>
        <fullName evidence="11">C-type cytochrome</fullName>
    </submittedName>
</protein>
<evidence type="ECO:0000313" key="12">
    <source>
        <dbReference type="Proteomes" id="UP001596107"/>
    </source>
</evidence>
<evidence type="ECO:0000259" key="10">
    <source>
        <dbReference type="PROSITE" id="PS51007"/>
    </source>
</evidence>
<keyword evidence="7 8" id="KW-0408">Iron</keyword>
<keyword evidence="12" id="KW-1185">Reference proteome</keyword>
<evidence type="ECO:0000256" key="6">
    <source>
        <dbReference type="ARBA" id="ARBA00022982"/>
    </source>
</evidence>
<keyword evidence="2" id="KW-0813">Transport</keyword>
<comment type="caution">
    <text evidence="11">The sequence shown here is derived from an EMBL/GenBank/DDBJ whole genome shotgun (WGS) entry which is preliminary data.</text>
</comment>
<gene>
    <name evidence="11" type="ORF">ACFPOD_04140</name>
</gene>
<feature type="signal peptide" evidence="9">
    <location>
        <begin position="1"/>
        <end position="22"/>
    </location>
</feature>
<dbReference type="PANTHER" id="PTHR35008">
    <property type="entry name" value="BLL4482 PROTEIN-RELATED"/>
    <property type="match status" value="1"/>
</dbReference>